<evidence type="ECO:0000313" key="2">
    <source>
        <dbReference type="EMBL" id="CAD9133418.1"/>
    </source>
</evidence>
<dbReference type="Gene3D" id="1.10.490.10">
    <property type="entry name" value="Globins"/>
    <property type="match status" value="1"/>
</dbReference>
<dbReference type="Gene3D" id="3.80.10.10">
    <property type="entry name" value="Ribonuclease Inhibitor"/>
    <property type="match status" value="1"/>
</dbReference>
<dbReference type="SUPFAM" id="SSF46458">
    <property type="entry name" value="Globin-like"/>
    <property type="match status" value="1"/>
</dbReference>
<protein>
    <submittedName>
        <fullName evidence="2">Uncharacterized protein</fullName>
    </submittedName>
</protein>
<dbReference type="InterPro" id="IPR009050">
    <property type="entry name" value="Globin-like_sf"/>
</dbReference>
<dbReference type="GO" id="GO:0020037">
    <property type="term" value="F:heme binding"/>
    <property type="evidence" value="ECO:0007669"/>
    <property type="project" value="InterPro"/>
</dbReference>
<reference evidence="2" key="1">
    <citation type="submission" date="2021-01" db="EMBL/GenBank/DDBJ databases">
        <authorList>
            <person name="Corre E."/>
            <person name="Pelletier E."/>
            <person name="Niang G."/>
            <person name="Scheremetjew M."/>
            <person name="Finn R."/>
            <person name="Kale V."/>
            <person name="Holt S."/>
            <person name="Cochrane G."/>
            <person name="Meng A."/>
            <person name="Brown T."/>
            <person name="Cohen L."/>
        </authorList>
    </citation>
    <scope>NUCLEOTIDE SEQUENCE</scope>
    <source>
        <strain evidence="2">CCAP 1951/1</strain>
    </source>
</reference>
<dbReference type="InterPro" id="IPR012292">
    <property type="entry name" value="Globin/Proto"/>
</dbReference>
<organism evidence="2">
    <name type="scientific">Neobodo designis</name>
    <name type="common">Flagellated protozoan</name>
    <name type="synonym">Bodo designis</name>
    <dbReference type="NCBI Taxonomy" id="312471"/>
    <lineage>
        <taxon>Eukaryota</taxon>
        <taxon>Discoba</taxon>
        <taxon>Euglenozoa</taxon>
        <taxon>Kinetoplastea</taxon>
        <taxon>Metakinetoplastina</taxon>
        <taxon>Neobodonida</taxon>
        <taxon>Neobodo</taxon>
    </lineage>
</organism>
<dbReference type="AlphaFoldDB" id="A0A7S1MLZ1"/>
<sequence>MAAAPPLRFWSAAITVDDVHVSFDAPTPSDSFRSGSEPPADGDAAARSCFVRPTVAVVDASVVGQSVSQIAAAVAAAETGMTGRALDRALHNARFRPSSVAFPLAVTRGAAEAAPAGGAALAVVVAVSEGSDESSAKPLLMAGAAPITALLTANAEDTAPEHTFVFSNTAGSGTTTIALGRSQPSLASGAVPHAAAAVTLRVLPMDAAAACGTRGVRTAEKAHGPMLAYGAMPLGDLYRHLCYFAAAQADADAAAGEKKSADNAAARVLWPSSLRGGSERKKRVNAAVAALFDSGAGVHATTLRSLRIAPGRQQPRWALLKSLDLSSAIVGDGNFGPVLGVAAHCRFLESFAADRNGLSLASAPAIVHTFGQHPTIRRVSLRSNDFFESAGDELLRTIRVNRRIVVFDVSGNAISEVLLRRYDAQLERNREEVASNIFNPEGAIYASVAGSASPDDLPSGAWELSLAMWRLLVAAPSAPANGDDNAPPRPPTAGAGNNGGDGAAADALADDMVPQCVSAPLFVAVATRAFRAVASQLQDPVMRQLVAPVVELESAAAAGASSGADAHTLVDAQRVAANLAEAQALEDLSGRVDGAGSTRSNADTDDSALVPEPPHQPRTAPADVIAVGEYHYPLSFAKIYVVALGTMASFPHRWPYAARALKCLGRAHEQLGVPRALYAVYNEAVFKALMHELGPDTMHARMQGAWLHASSFILRALLAGRSDSIDAPGAGVVA</sequence>
<feature type="region of interest" description="Disordered" evidence="1">
    <location>
        <begin position="479"/>
        <end position="502"/>
    </location>
</feature>
<name>A0A7S1MLZ1_NEODS</name>
<dbReference type="SUPFAM" id="SSF52047">
    <property type="entry name" value="RNI-like"/>
    <property type="match status" value="1"/>
</dbReference>
<feature type="region of interest" description="Disordered" evidence="1">
    <location>
        <begin position="590"/>
        <end position="620"/>
    </location>
</feature>
<evidence type="ECO:0000256" key="1">
    <source>
        <dbReference type="SAM" id="MobiDB-lite"/>
    </source>
</evidence>
<dbReference type="InterPro" id="IPR032675">
    <property type="entry name" value="LRR_dom_sf"/>
</dbReference>
<proteinExistence type="predicted"/>
<dbReference type="GO" id="GO:0019825">
    <property type="term" value="F:oxygen binding"/>
    <property type="evidence" value="ECO:0007669"/>
    <property type="project" value="InterPro"/>
</dbReference>
<dbReference type="EMBL" id="HBGF01035392">
    <property type="protein sequence ID" value="CAD9133418.1"/>
    <property type="molecule type" value="Transcribed_RNA"/>
</dbReference>
<accession>A0A7S1MLZ1</accession>
<gene>
    <name evidence="2" type="ORF">NDES1114_LOCUS23750</name>
</gene>